<proteinExistence type="predicted"/>
<feature type="domain" description="LarA-like N-terminal" evidence="1">
    <location>
        <begin position="38"/>
        <end position="186"/>
    </location>
</feature>
<dbReference type="Gene3D" id="3.90.226.30">
    <property type="match status" value="1"/>
</dbReference>
<evidence type="ECO:0000313" key="3">
    <source>
        <dbReference type="Proteomes" id="UP000712713"/>
    </source>
</evidence>
<dbReference type="AlphaFoldDB" id="A0A921JQ65"/>
<name>A0A921JQ65_9ACTN</name>
<reference evidence="2" key="2">
    <citation type="submission" date="2021-09" db="EMBL/GenBank/DDBJ databases">
        <authorList>
            <person name="Gilroy R."/>
        </authorList>
    </citation>
    <scope>NUCLEOTIDE SEQUENCE</scope>
    <source>
        <strain evidence="2">ChiGjej3B3-7470</strain>
    </source>
</reference>
<comment type="caution">
    <text evidence="2">The sequence shown here is derived from an EMBL/GenBank/DDBJ whole genome shotgun (WGS) entry which is preliminary data.</text>
</comment>
<organism evidence="2 3">
    <name type="scientific">Tessaracoccus flavescens</name>
    <dbReference type="NCBI Taxonomy" id="399497"/>
    <lineage>
        <taxon>Bacteria</taxon>
        <taxon>Bacillati</taxon>
        <taxon>Actinomycetota</taxon>
        <taxon>Actinomycetes</taxon>
        <taxon>Propionibacteriales</taxon>
        <taxon>Propionibacteriaceae</taxon>
        <taxon>Tessaracoccus</taxon>
    </lineage>
</organism>
<evidence type="ECO:0000313" key="2">
    <source>
        <dbReference type="EMBL" id="HJE50736.1"/>
    </source>
</evidence>
<dbReference type="GO" id="GO:0050043">
    <property type="term" value="F:lactate racemase activity"/>
    <property type="evidence" value="ECO:0007669"/>
    <property type="project" value="InterPro"/>
</dbReference>
<accession>A0A921JQ65</accession>
<dbReference type="InterPro" id="IPR018657">
    <property type="entry name" value="LarA-like_N"/>
</dbReference>
<protein>
    <submittedName>
        <fullName evidence="2">Nickel-dependent lactate racemase</fullName>
    </submittedName>
</protein>
<dbReference type="InterPro" id="IPR043166">
    <property type="entry name" value="LarA-like_C"/>
</dbReference>
<reference evidence="2" key="1">
    <citation type="journal article" date="2021" name="PeerJ">
        <title>Extensive microbial diversity within the chicken gut microbiome revealed by metagenomics and culture.</title>
        <authorList>
            <person name="Gilroy R."/>
            <person name="Ravi A."/>
            <person name="Getino M."/>
            <person name="Pursley I."/>
            <person name="Horton D.L."/>
            <person name="Alikhan N.F."/>
            <person name="Baker D."/>
            <person name="Gharbi K."/>
            <person name="Hall N."/>
            <person name="Watson M."/>
            <person name="Adriaenssens E.M."/>
            <person name="Foster-Nyarko E."/>
            <person name="Jarju S."/>
            <person name="Secka A."/>
            <person name="Antonio M."/>
            <person name="Oren A."/>
            <person name="Chaudhuri R.R."/>
            <person name="La Ragione R."/>
            <person name="Hildebrand F."/>
            <person name="Pallen M.J."/>
        </authorList>
    </citation>
    <scope>NUCLEOTIDE SEQUENCE</scope>
    <source>
        <strain evidence="2">ChiGjej3B3-7470</strain>
    </source>
</reference>
<dbReference type="Proteomes" id="UP000712713">
    <property type="component" value="Unassembled WGS sequence"/>
</dbReference>
<evidence type="ECO:0000259" key="1">
    <source>
        <dbReference type="Pfam" id="PF09861"/>
    </source>
</evidence>
<dbReference type="Gene3D" id="3.40.50.11440">
    <property type="match status" value="1"/>
</dbReference>
<dbReference type="Pfam" id="PF09861">
    <property type="entry name" value="Lar_N"/>
    <property type="match status" value="1"/>
</dbReference>
<gene>
    <name evidence="2" type="ORF">K8V15_01930</name>
</gene>
<sequence>MSRPGFVLEADASTPPLMTMSGSQLKLERIGVGTKVVYPADAVASTGSVGLIESALNAPIGGDALASRLQADTTLTIVVEDCDWPLPRPEFDIRRALVESVLETAARVGVDDVQIVIANGLKQRWSATQVTTVLGDRVASSFLPDGLVTSHDVTGDDLVTLGEIDGHAVRFNKRVAESDLVVVVGVRADYTTGCPLVTGLSDVSTINRLRGVHRDEAFADQVGELTKSALSVFSLVAVLGQPLLGRNLRFVGKREWEWSLADRLALVTARQVVAALPRQGARFLHGNPLADYAVVDVLGGDHGEVLKHSRQVWQAANAVEVNGQADVLVASVWGASVDEGDPIGSPLSAAHHALVRQAGTHMGKPYTREGGVLIAFHPLVHRFANRRHSAAADFYAKVLSETIDTAEIAERHEPAAIADEWYLDLYRKQFAHHPLRVFHEWYATADAARHFSNVIWVGGDRRTAAVLGHRAATTFADALEIASNAVGQAPEITYLRGPGLALGDVR</sequence>
<dbReference type="EMBL" id="DYZF01000046">
    <property type="protein sequence ID" value="HJE50736.1"/>
    <property type="molecule type" value="Genomic_DNA"/>
</dbReference>